<dbReference type="HOGENOM" id="CLU_141388_0_0_1"/>
<proteinExistence type="predicted"/>
<dbReference type="STRING" id="765257.A0A0C9YXX4"/>
<sequence length="141" mass="15876">PTHPPTHTTPINPDYPLPLDTPESITDENIHHNISCLSLFKVPGTDGISNSVLIFCKDILVLYLLPIYRAVFTLCTYYDPWREFTMVVLWKPGKSDHSLTKSYRPTALLNMTSKLLMAIVTEQLSHIAESNNLLLPTHFGG</sequence>
<reference evidence="1 2" key="1">
    <citation type="submission" date="2014-04" db="EMBL/GenBank/DDBJ databases">
        <authorList>
            <consortium name="DOE Joint Genome Institute"/>
            <person name="Kuo A."/>
            <person name="Kohler A."/>
            <person name="Costa M.D."/>
            <person name="Nagy L.G."/>
            <person name="Floudas D."/>
            <person name="Copeland A."/>
            <person name="Barry K.W."/>
            <person name="Cichocki N."/>
            <person name="Veneault-Fourrey C."/>
            <person name="LaButti K."/>
            <person name="Lindquist E.A."/>
            <person name="Lipzen A."/>
            <person name="Lundell T."/>
            <person name="Morin E."/>
            <person name="Murat C."/>
            <person name="Sun H."/>
            <person name="Tunlid A."/>
            <person name="Henrissat B."/>
            <person name="Grigoriev I.V."/>
            <person name="Hibbett D.S."/>
            <person name="Martin F."/>
            <person name="Nordberg H.P."/>
            <person name="Cantor M.N."/>
            <person name="Hua S.X."/>
        </authorList>
    </citation>
    <scope>NUCLEOTIDE SEQUENCE [LARGE SCALE GENOMIC DNA]</scope>
    <source>
        <strain evidence="1 2">441</strain>
    </source>
</reference>
<protein>
    <submittedName>
        <fullName evidence="1">Unplaced genomic scaffold scaffold_363, whole genome shotgun sequence</fullName>
    </submittedName>
</protein>
<evidence type="ECO:0000313" key="2">
    <source>
        <dbReference type="Proteomes" id="UP000054018"/>
    </source>
</evidence>
<organism evidence="1 2">
    <name type="scientific">Pisolithus microcarpus 441</name>
    <dbReference type="NCBI Taxonomy" id="765257"/>
    <lineage>
        <taxon>Eukaryota</taxon>
        <taxon>Fungi</taxon>
        <taxon>Dikarya</taxon>
        <taxon>Basidiomycota</taxon>
        <taxon>Agaricomycotina</taxon>
        <taxon>Agaricomycetes</taxon>
        <taxon>Agaricomycetidae</taxon>
        <taxon>Boletales</taxon>
        <taxon>Sclerodermatineae</taxon>
        <taxon>Pisolithaceae</taxon>
        <taxon>Pisolithus</taxon>
    </lineage>
</organism>
<reference evidence="2" key="2">
    <citation type="submission" date="2015-01" db="EMBL/GenBank/DDBJ databases">
        <title>Evolutionary Origins and Diversification of the Mycorrhizal Mutualists.</title>
        <authorList>
            <consortium name="DOE Joint Genome Institute"/>
            <consortium name="Mycorrhizal Genomics Consortium"/>
            <person name="Kohler A."/>
            <person name="Kuo A."/>
            <person name="Nagy L.G."/>
            <person name="Floudas D."/>
            <person name="Copeland A."/>
            <person name="Barry K.W."/>
            <person name="Cichocki N."/>
            <person name="Veneault-Fourrey C."/>
            <person name="LaButti K."/>
            <person name="Lindquist E.A."/>
            <person name="Lipzen A."/>
            <person name="Lundell T."/>
            <person name="Morin E."/>
            <person name="Murat C."/>
            <person name="Riley R."/>
            <person name="Ohm R."/>
            <person name="Sun H."/>
            <person name="Tunlid A."/>
            <person name="Henrissat B."/>
            <person name="Grigoriev I.V."/>
            <person name="Hibbett D.S."/>
            <person name="Martin F."/>
        </authorList>
    </citation>
    <scope>NUCLEOTIDE SEQUENCE [LARGE SCALE GENOMIC DNA]</scope>
    <source>
        <strain evidence="2">441</strain>
    </source>
</reference>
<keyword evidence="2" id="KW-1185">Reference proteome</keyword>
<feature type="non-terminal residue" evidence="1">
    <location>
        <position position="1"/>
    </location>
</feature>
<dbReference type="Proteomes" id="UP000054018">
    <property type="component" value="Unassembled WGS sequence"/>
</dbReference>
<gene>
    <name evidence="1" type="ORF">PISMIDRAFT_51566</name>
</gene>
<feature type="non-terminal residue" evidence="1">
    <location>
        <position position="141"/>
    </location>
</feature>
<dbReference type="OrthoDB" id="2690385at2759"/>
<name>A0A0C9YXX4_9AGAM</name>
<dbReference type="EMBL" id="KN834047">
    <property type="protein sequence ID" value="KIK12793.1"/>
    <property type="molecule type" value="Genomic_DNA"/>
</dbReference>
<accession>A0A0C9YXX4</accession>
<evidence type="ECO:0000313" key="1">
    <source>
        <dbReference type="EMBL" id="KIK12793.1"/>
    </source>
</evidence>
<dbReference type="AlphaFoldDB" id="A0A0C9YXX4"/>